<protein>
    <submittedName>
        <fullName evidence="1">Cyclinlike f-box</fullName>
    </submittedName>
</protein>
<dbReference type="STRING" id="5514.A0A395RMH9"/>
<dbReference type="AlphaFoldDB" id="A0A395RMH9"/>
<keyword evidence="2" id="KW-1185">Reference proteome</keyword>
<accession>A0A395RMH9</accession>
<name>A0A395RMH9_FUSSP</name>
<dbReference type="EMBL" id="PXOF01000168">
    <property type="protein sequence ID" value="RGP61295.1"/>
    <property type="molecule type" value="Genomic_DNA"/>
</dbReference>
<evidence type="ECO:0000313" key="2">
    <source>
        <dbReference type="Proteomes" id="UP000266152"/>
    </source>
</evidence>
<comment type="caution">
    <text evidence="1">The sequence shown here is derived from an EMBL/GenBank/DDBJ whole genome shotgun (WGS) entry which is preliminary data.</text>
</comment>
<organism evidence="1 2">
    <name type="scientific">Fusarium sporotrichioides</name>
    <dbReference type="NCBI Taxonomy" id="5514"/>
    <lineage>
        <taxon>Eukaryota</taxon>
        <taxon>Fungi</taxon>
        <taxon>Dikarya</taxon>
        <taxon>Ascomycota</taxon>
        <taxon>Pezizomycotina</taxon>
        <taxon>Sordariomycetes</taxon>
        <taxon>Hypocreomycetidae</taxon>
        <taxon>Hypocreales</taxon>
        <taxon>Nectriaceae</taxon>
        <taxon>Fusarium</taxon>
    </lineage>
</organism>
<sequence>MGGRLSHMVGLASLPPELGDHISSFLTNRDIKSLRLTFSFVCRIVTLRIDRVFISANPRNIEVVHEIAKHEEFRKRVREVIWDETYFDWPDTHIPFLQIIWYKELCKPEIDRLGRSEGNDCVIDRPGHAVRMRQLGAAMPPEESFKFYQKLLQEQDRVLRSRVDVKAFEYALDRFPSLRQVTISTKTHGRLFMPLYESPMIRSFLYGFMYPLPQPELNEEYYAYKPPWRHQDPRPVHRHGVCSTLRALAKHGKHDVSEFVIEDAVEYTHKISDGISTQTCTLADLHLLIQRPGFRRLDLHTSRRFPLHETLEKVENLQSLCVQVTGHDLNTEYAVLKFSNQTWTHINRHAKMDEYPEFPRPLVQNLQNLVIQGACVDIWNLVMALAPLASLRSLELRSVSFNHEKSFGEALECAYISQNPSDFLYALRDNTDWRSRPLRPKVTIFLSDERWAKGQMVKIDSEVNEFLYEDGENPFVCVTEFKEIDDMWVRLEHGDLDKMCSGKGINMDELDPEYERPNYDDETLKLLGIISTDENSGYERWGMGPWGPQTCPTLQEQGIKPYYRGLLSRLNEHLGYWAPGKLASEI</sequence>
<dbReference type="Proteomes" id="UP000266152">
    <property type="component" value="Unassembled WGS sequence"/>
</dbReference>
<proteinExistence type="predicted"/>
<gene>
    <name evidence="1" type="ORF">FSPOR_10069</name>
</gene>
<evidence type="ECO:0000313" key="1">
    <source>
        <dbReference type="EMBL" id="RGP61295.1"/>
    </source>
</evidence>
<reference evidence="1 2" key="1">
    <citation type="journal article" date="2018" name="PLoS Pathog.">
        <title>Evolution of structural diversity of trichothecenes, a family of toxins produced by plant pathogenic and entomopathogenic fungi.</title>
        <authorList>
            <person name="Proctor R.H."/>
            <person name="McCormick S.P."/>
            <person name="Kim H.S."/>
            <person name="Cardoza R.E."/>
            <person name="Stanley A.M."/>
            <person name="Lindo L."/>
            <person name="Kelly A."/>
            <person name="Brown D.W."/>
            <person name="Lee T."/>
            <person name="Vaughan M.M."/>
            <person name="Alexander N.J."/>
            <person name="Busman M."/>
            <person name="Gutierrez S."/>
        </authorList>
    </citation>
    <scope>NUCLEOTIDE SEQUENCE [LARGE SCALE GENOMIC DNA]</scope>
    <source>
        <strain evidence="1 2">NRRL 3299</strain>
    </source>
</reference>